<keyword evidence="1" id="KW-0175">Coiled coil</keyword>
<protein>
    <submittedName>
        <fullName evidence="4">DUF2357 domain-containing protein</fullName>
    </submittedName>
</protein>
<dbReference type="AlphaFoldDB" id="A0A9D2DWQ3"/>
<dbReference type="InterPro" id="IPR018633">
    <property type="entry name" value="DUF2357"/>
</dbReference>
<feature type="coiled-coil region" evidence="1">
    <location>
        <begin position="306"/>
        <end position="479"/>
    </location>
</feature>
<evidence type="ECO:0000313" key="5">
    <source>
        <dbReference type="Proteomes" id="UP000824044"/>
    </source>
</evidence>
<gene>
    <name evidence="4" type="ORF">H9812_03310</name>
</gene>
<reference evidence="4" key="1">
    <citation type="journal article" date="2021" name="PeerJ">
        <title>Extensive microbial diversity within the chicken gut microbiome revealed by metagenomics and culture.</title>
        <authorList>
            <person name="Gilroy R."/>
            <person name="Ravi A."/>
            <person name="Getino M."/>
            <person name="Pursley I."/>
            <person name="Horton D.L."/>
            <person name="Alikhan N.F."/>
            <person name="Baker D."/>
            <person name="Gharbi K."/>
            <person name="Hall N."/>
            <person name="Watson M."/>
            <person name="Adriaenssens E.M."/>
            <person name="Foster-Nyarko E."/>
            <person name="Jarju S."/>
            <person name="Secka A."/>
            <person name="Antonio M."/>
            <person name="Oren A."/>
            <person name="Chaudhuri R.R."/>
            <person name="La Ragione R."/>
            <person name="Hildebrand F."/>
            <person name="Pallen M.J."/>
        </authorList>
    </citation>
    <scope>NUCLEOTIDE SEQUENCE</scope>
    <source>
        <strain evidence="4">CHK33-5263</strain>
    </source>
</reference>
<feature type="region of interest" description="Disordered" evidence="2">
    <location>
        <begin position="554"/>
        <end position="605"/>
    </location>
</feature>
<organism evidence="4 5">
    <name type="scientific">Candidatus Gallimonas intestinigallinarum</name>
    <dbReference type="NCBI Taxonomy" id="2838604"/>
    <lineage>
        <taxon>Bacteria</taxon>
        <taxon>Bacillati</taxon>
        <taxon>Bacillota</taxon>
        <taxon>Clostridia</taxon>
        <taxon>Candidatus Gallimonas</taxon>
    </lineage>
</organism>
<dbReference type="Proteomes" id="UP000824044">
    <property type="component" value="Unassembled WGS sequence"/>
</dbReference>
<feature type="domain" description="DUF2357" evidence="3">
    <location>
        <begin position="76"/>
        <end position="159"/>
    </location>
</feature>
<reference evidence="4" key="2">
    <citation type="submission" date="2021-04" db="EMBL/GenBank/DDBJ databases">
        <authorList>
            <person name="Gilroy R."/>
        </authorList>
    </citation>
    <scope>NUCLEOTIDE SEQUENCE</scope>
    <source>
        <strain evidence="4">CHK33-5263</strain>
    </source>
</reference>
<accession>A0A9D2DWQ3</accession>
<evidence type="ECO:0000313" key="4">
    <source>
        <dbReference type="EMBL" id="HIZ24488.1"/>
    </source>
</evidence>
<evidence type="ECO:0000256" key="1">
    <source>
        <dbReference type="SAM" id="Coils"/>
    </source>
</evidence>
<sequence length="605" mass="70289">MTQTDLYFRAYLDYKTALQKDRETSTLRAALVQAEQAEHIASVRAVCEIENDWVDAVERGLIYIGRSIDEERQFILSQGEVQPIEKIKRVSKESVEHLARHSNLIMHEQKSADDIVPDKLYTVERLSNYAVYENRFLFMLLNMVKDFVSVRYNAIVRLTNTYHGKLSLDKAVSLGKHRLRYRLELDDEREDDPVMRANNNVRETLERMEIILRTVHYYLNTPLMTEVAKADKLKPPITKTNPLRMDKNLKETVVLYEFLMAYEKDGYTITQEEQLLDPRKGDVADELVHPALLAAFLTYESTLALKDELLRRYQEEETRRRAEELREVEAQLSSIRDRMRETGWTERYIALLEKKNSLLERENERVAALRSRMEELEGLNNALHEQIAAHAAELECIGEAHAREISDYQARLDEQRQKLAEEMTERANERSRLEEQRRAELAKLREETDALLAERDGRYLEKSREAEDLTERLARLAKQKALNDARLNGIRQQYGLLSPMDDFSSEEAFTELEDELEALYELVRGEWKNAKEILRRNFLHDLKDIISGKKRKAAAAKKAEVLPEEDEAAAAHEAPEQVAAEPAEQDGGENALAEGEQRNEETRRT</sequence>
<dbReference type="Pfam" id="PF09823">
    <property type="entry name" value="DUF2357"/>
    <property type="match status" value="1"/>
</dbReference>
<comment type="caution">
    <text evidence="4">The sequence shown here is derived from an EMBL/GenBank/DDBJ whole genome shotgun (WGS) entry which is preliminary data.</text>
</comment>
<feature type="compositionally biased region" description="Basic and acidic residues" evidence="2">
    <location>
        <begin position="595"/>
        <end position="605"/>
    </location>
</feature>
<name>A0A9D2DWQ3_9FIRM</name>
<evidence type="ECO:0000259" key="3">
    <source>
        <dbReference type="Pfam" id="PF09823"/>
    </source>
</evidence>
<dbReference type="EMBL" id="DXBS01000065">
    <property type="protein sequence ID" value="HIZ24488.1"/>
    <property type="molecule type" value="Genomic_DNA"/>
</dbReference>
<evidence type="ECO:0000256" key="2">
    <source>
        <dbReference type="SAM" id="MobiDB-lite"/>
    </source>
</evidence>
<proteinExistence type="predicted"/>